<dbReference type="InParanoid" id="A0A0C3NMR6"/>
<sequence>MNSYGGNMTCPPHLDPVPQAGALALWIFGYIISSRNSMYQREVYTERHDRYSASCHDPDFLWRNTQKSE</sequence>
<organism evidence="2 3">
    <name type="scientific">Pisolithus tinctorius Marx 270</name>
    <dbReference type="NCBI Taxonomy" id="870435"/>
    <lineage>
        <taxon>Eukaryota</taxon>
        <taxon>Fungi</taxon>
        <taxon>Dikarya</taxon>
        <taxon>Basidiomycota</taxon>
        <taxon>Agaricomycotina</taxon>
        <taxon>Agaricomycetes</taxon>
        <taxon>Agaricomycetidae</taxon>
        <taxon>Boletales</taxon>
        <taxon>Sclerodermatineae</taxon>
        <taxon>Pisolithaceae</taxon>
        <taxon>Pisolithus</taxon>
    </lineage>
</organism>
<protein>
    <submittedName>
        <fullName evidence="2">Uncharacterized protein</fullName>
    </submittedName>
</protein>
<reference evidence="2 3" key="1">
    <citation type="submission" date="2014-04" db="EMBL/GenBank/DDBJ databases">
        <authorList>
            <consortium name="DOE Joint Genome Institute"/>
            <person name="Kuo A."/>
            <person name="Kohler A."/>
            <person name="Costa M.D."/>
            <person name="Nagy L.G."/>
            <person name="Floudas D."/>
            <person name="Copeland A."/>
            <person name="Barry K.W."/>
            <person name="Cichocki N."/>
            <person name="Veneault-Fourrey C."/>
            <person name="LaButti K."/>
            <person name="Lindquist E.A."/>
            <person name="Lipzen A."/>
            <person name="Lundell T."/>
            <person name="Morin E."/>
            <person name="Murat C."/>
            <person name="Sun H."/>
            <person name="Tunlid A."/>
            <person name="Henrissat B."/>
            <person name="Grigoriev I.V."/>
            <person name="Hibbett D.S."/>
            <person name="Martin F."/>
            <person name="Nordberg H.P."/>
            <person name="Cantor M.N."/>
            <person name="Hua S.X."/>
        </authorList>
    </citation>
    <scope>NUCLEOTIDE SEQUENCE [LARGE SCALE GENOMIC DNA]</scope>
    <source>
        <strain evidence="2 3">Marx 270</strain>
    </source>
</reference>
<keyword evidence="1" id="KW-1133">Transmembrane helix</keyword>
<reference evidence="3" key="2">
    <citation type="submission" date="2015-01" db="EMBL/GenBank/DDBJ databases">
        <title>Evolutionary Origins and Diversification of the Mycorrhizal Mutualists.</title>
        <authorList>
            <consortium name="DOE Joint Genome Institute"/>
            <consortium name="Mycorrhizal Genomics Consortium"/>
            <person name="Kohler A."/>
            <person name="Kuo A."/>
            <person name="Nagy L.G."/>
            <person name="Floudas D."/>
            <person name="Copeland A."/>
            <person name="Barry K.W."/>
            <person name="Cichocki N."/>
            <person name="Veneault-Fourrey C."/>
            <person name="LaButti K."/>
            <person name="Lindquist E.A."/>
            <person name="Lipzen A."/>
            <person name="Lundell T."/>
            <person name="Morin E."/>
            <person name="Murat C."/>
            <person name="Riley R."/>
            <person name="Ohm R."/>
            <person name="Sun H."/>
            <person name="Tunlid A."/>
            <person name="Henrissat B."/>
            <person name="Grigoriev I.V."/>
            <person name="Hibbett D.S."/>
            <person name="Martin F."/>
        </authorList>
    </citation>
    <scope>NUCLEOTIDE SEQUENCE [LARGE SCALE GENOMIC DNA]</scope>
    <source>
        <strain evidence="3">Marx 270</strain>
    </source>
</reference>
<dbReference type="HOGENOM" id="CLU_2776968_0_0_1"/>
<dbReference type="Proteomes" id="UP000054217">
    <property type="component" value="Unassembled WGS sequence"/>
</dbReference>
<evidence type="ECO:0000256" key="1">
    <source>
        <dbReference type="SAM" id="Phobius"/>
    </source>
</evidence>
<feature type="transmembrane region" description="Helical" evidence="1">
    <location>
        <begin position="16"/>
        <end position="33"/>
    </location>
</feature>
<dbReference type="EMBL" id="KN831983">
    <property type="protein sequence ID" value="KIO02185.1"/>
    <property type="molecule type" value="Genomic_DNA"/>
</dbReference>
<evidence type="ECO:0000313" key="2">
    <source>
        <dbReference type="EMBL" id="KIO02185.1"/>
    </source>
</evidence>
<dbReference type="AlphaFoldDB" id="A0A0C3NMR6"/>
<evidence type="ECO:0000313" key="3">
    <source>
        <dbReference type="Proteomes" id="UP000054217"/>
    </source>
</evidence>
<keyword evidence="3" id="KW-1185">Reference proteome</keyword>
<name>A0A0C3NMR6_PISTI</name>
<gene>
    <name evidence="2" type="ORF">M404DRAFT_715355</name>
</gene>
<accession>A0A0C3NMR6</accession>
<keyword evidence="1" id="KW-0472">Membrane</keyword>
<proteinExistence type="predicted"/>
<keyword evidence="1" id="KW-0812">Transmembrane</keyword>